<evidence type="ECO:0000313" key="1">
    <source>
        <dbReference type="EMBL" id="KAF2685476.1"/>
    </source>
</evidence>
<dbReference type="EMBL" id="MU005579">
    <property type="protein sequence ID" value="KAF2685476.1"/>
    <property type="molecule type" value="Genomic_DNA"/>
</dbReference>
<proteinExistence type="predicted"/>
<gene>
    <name evidence="1" type="ORF">K458DRAFT_388349</name>
</gene>
<name>A0A6G1J4N0_9PLEO</name>
<accession>A0A6G1J4N0</accession>
<dbReference type="Proteomes" id="UP000799291">
    <property type="component" value="Unassembled WGS sequence"/>
</dbReference>
<dbReference type="AlphaFoldDB" id="A0A6G1J4N0"/>
<sequence length="214" mass="23887">MGSVHDYQLGTDKFSRPVCMNLLIISHNGLVYGIRQNGHRSDGVRIRCALTVITSTYRDIASFTQAHAHINLAELRGMNQATSVAPGLAIGILVCMVARLVERIDEAFDILGFLTHGLVQAVPHLWRDFVARSLGINKRLFKIPEQILPGEEPHFETPTPASRALALSHPLSFDSSVDHPQPALVLPHGMSYLDASKEIHEHFFLKLQYIEYPF</sequence>
<protein>
    <submittedName>
        <fullName evidence="1">Uncharacterized protein</fullName>
    </submittedName>
</protein>
<organism evidence="1 2">
    <name type="scientific">Lentithecium fluviatile CBS 122367</name>
    <dbReference type="NCBI Taxonomy" id="1168545"/>
    <lineage>
        <taxon>Eukaryota</taxon>
        <taxon>Fungi</taxon>
        <taxon>Dikarya</taxon>
        <taxon>Ascomycota</taxon>
        <taxon>Pezizomycotina</taxon>
        <taxon>Dothideomycetes</taxon>
        <taxon>Pleosporomycetidae</taxon>
        <taxon>Pleosporales</taxon>
        <taxon>Massarineae</taxon>
        <taxon>Lentitheciaceae</taxon>
        <taxon>Lentithecium</taxon>
    </lineage>
</organism>
<evidence type="ECO:0000313" key="2">
    <source>
        <dbReference type="Proteomes" id="UP000799291"/>
    </source>
</evidence>
<reference evidence="1" key="1">
    <citation type="journal article" date="2020" name="Stud. Mycol.">
        <title>101 Dothideomycetes genomes: a test case for predicting lifestyles and emergence of pathogens.</title>
        <authorList>
            <person name="Haridas S."/>
            <person name="Albert R."/>
            <person name="Binder M."/>
            <person name="Bloem J."/>
            <person name="Labutti K."/>
            <person name="Salamov A."/>
            <person name="Andreopoulos B."/>
            <person name="Baker S."/>
            <person name="Barry K."/>
            <person name="Bills G."/>
            <person name="Bluhm B."/>
            <person name="Cannon C."/>
            <person name="Castanera R."/>
            <person name="Culley D."/>
            <person name="Daum C."/>
            <person name="Ezra D."/>
            <person name="Gonzalez J."/>
            <person name="Henrissat B."/>
            <person name="Kuo A."/>
            <person name="Liang C."/>
            <person name="Lipzen A."/>
            <person name="Lutzoni F."/>
            <person name="Magnuson J."/>
            <person name="Mondo S."/>
            <person name="Nolan M."/>
            <person name="Ohm R."/>
            <person name="Pangilinan J."/>
            <person name="Park H.-J."/>
            <person name="Ramirez L."/>
            <person name="Alfaro M."/>
            <person name="Sun H."/>
            <person name="Tritt A."/>
            <person name="Yoshinaga Y."/>
            <person name="Zwiers L.-H."/>
            <person name="Turgeon B."/>
            <person name="Goodwin S."/>
            <person name="Spatafora J."/>
            <person name="Crous P."/>
            <person name="Grigoriev I."/>
        </authorList>
    </citation>
    <scope>NUCLEOTIDE SEQUENCE</scope>
    <source>
        <strain evidence="1">CBS 122367</strain>
    </source>
</reference>
<keyword evidence="2" id="KW-1185">Reference proteome</keyword>